<evidence type="ECO:0000313" key="4">
    <source>
        <dbReference type="EMBL" id="GAA5507226.1"/>
    </source>
</evidence>
<keyword evidence="5" id="KW-1185">Reference proteome</keyword>
<feature type="domain" description="DUF1549" evidence="1">
    <location>
        <begin position="217"/>
        <end position="427"/>
    </location>
</feature>
<reference evidence="4 5" key="1">
    <citation type="submission" date="2024-02" db="EMBL/GenBank/DDBJ databases">
        <title>Rhodopirellula caenicola NBRC 110016.</title>
        <authorList>
            <person name="Ichikawa N."/>
            <person name="Katano-Makiyama Y."/>
            <person name="Hidaka K."/>
        </authorList>
    </citation>
    <scope>NUCLEOTIDE SEQUENCE [LARGE SCALE GENOMIC DNA]</scope>
    <source>
        <strain evidence="4 5">NBRC 110016</strain>
    </source>
</reference>
<dbReference type="PANTHER" id="PTHR35889:SF3">
    <property type="entry name" value="F-BOX DOMAIN-CONTAINING PROTEIN"/>
    <property type="match status" value="1"/>
</dbReference>
<sequence>MLCIRHHGAFTIRVPPPLPFLPPQSIAMPMFNGAPQPLPLGRMSVLLIGLTIVGPIVLLPSVALAEPAESVPQSEIDFFENRIRPVLVEHCYSCHSSDAAIVQGGLLLDSREATRVGGDSGPAVVPGDVSESLLVSALQYDDFEMPPKQQLPQSVIDDFVTWVERGAVDPRTQAVAAPRHGIDPVAARDHWAFQRLVAPEVPQEEIRQDDRDWVRNPIDAFVLAKLNEKGWRPAAKADKYTLLRRATFDLIGLPPSQSEIDAFLADDSPQSFARVVDRLLASPHYGQRWGRHWLDLVRYADTNGADENHKMPHAWRYRDWVFDRLNEDQPLDEFIIHQLAGDLLPSGDEQLNRQRITATGMLVIGPKMLAEQDKEKMRIDIVDEQIDCVTRTMLGMTVACARCHDHKFDPISTEDYYALAGIFASTRTMLHEKFVSKWMERDLPSTEIDKQRSEHQKKVDRSRAAVEKIVADANKALLDQLKSETLPDKPEDQYPETTKKQLATARKSLADVEKAMPAYDIAMAVEEGTPTSLAVHIRGNHLSKGDTPVPRGVPQRLQSVVGFDTIADDESGRLNLARWLTSADHPLTGRVMANRLWMWHFGQPLMRSPSNFGLQSEAPLHQDLLDWLARRLVDDGWSLKRMHRTIMLSSTYQMRSDLADYSEDDPENEYLSHQNRRRLEVEPLRDAIHIAGDSLDRTFGGSPVDADAPRRSVYLLINRAALLDLFSTFDYVETANHIEQRPVTTVPNQALFLLNSKLVHQQAERLSASMLDHNDDEERITHLWMTLYGRPPTETDITLCREFIVDAAQRLPAQASPQEAWSGLCRTLIAGSLFSYVD</sequence>
<dbReference type="EMBL" id="BAABRO010000005">
    <property type="protein sequence ID" value="GAA5507226.1"/>
    <property type="molecule type" value="Genomic_DNA"/>
</dbReference>
<comment type="caution">
    <text evidence="4">The sequence shown here is derived from an EMBL/GenBank/DDBJ whole genome shotgun (WGS) entry which is preliminary data.</text>
</comment>
<evidence type="ECO:0008006" key="6">
    <source>
        <dbReference type="Google" id="ProtNLM"/>
    </source>
</evidence>
<protein>
    <recommendedName>
        <fullName evidence="6">Planctomycete cytochrome C</fullName>
    </recommendedName>
</protein>
<dbReference type="Pfam" id="PF07587">
    <property type="entry name" value="PSD1"/>
    <property type="match status" value="1"/>
</dbReference>
<proteinExistence type="predicted"/>
<feature type="domain" description="Cytochrome C Planctomycete-type" evidence="3">
    <location>
        <begin position="91"/>
        <end position="148"/>
    </location>
</feature>
<dbReference type="Pfam" id="PF07635">
    <property type="entry name" value="PSCyt1"/>
    <property type="match status" value="1"/>
</dbReference>
<evidence type="ECO:0000313" key="5">
    <source>
        <dbReference type="Proteomes" id="UP001416858"/>
    </source>
</evidence>
<dbReference type="InterPro" id="IPR022655">
    <property type="entry name" value="DUF1553"/>
</dbReference>
<name>A0ABP9VPZ9_9BACT</name>
<organism evidence="4 5">
    <name type="scientific">Novipirellula caenicola</name>
    <dbReference type="NCBI Taxonomy" id="1536901"/>
    <lineage>
        <taxon>Bacteria</taxon>
        <taxon>Pseudomonadati</taxon>
        <taxon>Planctomycetota</taxon>
        <taxon>Planctomycetia</taxon>
        <taxon>Pirellulales</taxon>
        <taxon>Pirellulaceae</taxon>
        <taxon>Novipirellula</taxon>
    </lineage>
</organism>
<gene>
    <name evidence="4" type="ORF">Rcae01_02681</name>
</gene>
<feature type="domain" description="DUF1553" evidence="2">
    <location>
        <begin position="572"/>
        <end position="803"/>
    </location>
</feature>
<dbReference type="Proteomes" id="UP001416858">
    <property type="component" value="Unassembled WGS sequence"/>
</dbReference>
<evidence type="ECO:0000259" key="1">
    <source>
        <dbReference type="Pfam" id="PF07583"/>
    </source>
</evidence>
<dbReference type="Pfam" id="PF07583">
    <property type="entry name" value="PSCyt2"/>
    <property type="match status" value="1"/>
</dbReference>
<dbReference type="InterPro" id="IPR011429">
    <property type="entry name" value="Cyt_c_Planctomycete-type"/>
</dbReference>
<evidence type="ECO:0000259" key="2">
    <source>
        <dbReference type="Pfam" id="PF07587"/>
    </source>
</evidence>
<evidence type="ECO:0000259" key="3">
    <source>
        <dbReference type="Pfam" id="PF07635"/>
    </source>
</evidence>
<dbReference type="PANTHER" id="PTHR35889">
    <property type="entry name" value="CYCLOINULO-OLIGOSACCHARIDE FRUCTANOTRANSFERASE-RELATED"/>
    <property type="match status" value="1"/>
</dbReference>
<dbReference type="InterPro" id="IPR011444">
    <property type="entry name" value="DUF1549"/>
</dbReference>
<accession>A0ABP9VPZ9</accession>